<dbReference type="Proteomes" id="UP000753908">
    <property type="component" value="Unassembled WGS sequence"/>
</dbReference>
<dbReference type="AlphaFoldDB" id="A0A951PIF9"/>
<protein>
    <submittedName>
        <fullName evidence="1">Uncharacterized protein</fullName>
    </submittedName>
</protein>
<accession>A0A951PIF9</accession>
<comment type="caution">
    <text evidence="1">The sequence shown here is derived from an EMBL/GenBank/DDBJ whole genome shotgun (WGS) entry which is preliminary data.</text>
</comment>
<reference evidence="1" key="2">
    <citation type="journal article" date="2022" name="Microbiol. Resour. Announc.">
        <title>Metagenome Sequencing to Explore Phylogenomics of Terrestrial Cyanobacteria.</title>
        <authorList>
            <person name="Ward R.D."/>
            <person name="Stajich J.E."/>
            <person name="Johansen J.R."/>
            <person name="Huntemann M."/>
            <person name="Clum A."/>
            <person name="Foster B."/>
            <person name="Foster B."/>
            <person name="Roux S."/>
            <person name="Palaniappan K."/>
            <person name="Varghese N."/>
            <person name="Mukherjee S."/>
            <person name="Reddy T.B.K."/>
            <person name="Daum C."/>
            <person name="Copeland A."/>
            <person name="Chen I.A."/>
            <person name="Ivanova N.N."/>
            <person name="Kyrpides N.C."/>
            <person name="Shapiro N."/>
            <person name="Eloe-Fadrosh E.A."/>
            <person name="Pietrasiak N."/>
        </authorList>
    </citation>
    <scope>NUCLEOTIDE SEQUENCE</scope>
    <source>
        <strain evidence="1">CPER-KK1</strain>
    </source>
</reference>
<gene>
    <name evidence="1" type="ORF">KME25_05410</name>
</gene>
<name>A0A951PIF9_9CYAN</name>
<evidence type="ECO:0000313" key="1">
    <source>
        <dbReference type="EMBL" id="MBW4543866.1"/>
    </source>
</evidence>
<reference evidence="1" key="1">
    <citation type="submission" date="2021-05" db="EMBL/GenBank/DDBJ databases">
        <authorList>
            <person name="Pietrasiak N."/>
            <person name="Ward R."/>
            <person name="Stajich J.E."/>
            <person name="Kurbessoian T."/>
        </authorList>
    </citation>
    <scope>NUCLEOTIDE SEQUENCE</scope>
    <source>
        <strain evidence="1">CPER-KK1</strain>
    </source>
</reference>
<proteinExistence type="predicted"/>
<dbReference type="EMBL" id="JAHHIF010000005">
    <property type="protein sequence ID" value="MBW4543866.1"/>
    <property type="molecule type" value="Genomic_DNA"/>
</dbReference>
<organism evidence="1 2">
    <name type="scientific">Symplocastrum torsivum CPER-KK1</name>
    <dbReference type="NCBI Taxonomy" id="450513"/>
    <lineage>
        <taxon>Bacteria</taxon>
        <taxon>Bacillati</taxon>
        <taxon>Cyanobacteriota</taxon>
        <taxon>Cyanophyceae</taxon>
        <taxon>Oscillatoriophycideae</taxon>
        <taxon>Oscillatoriales</taxon>
        <taxon>Microcoleaceae</taxon>
        <taxon>Symplocastrum</taxon>
    </lineage>
</organism>
<evidence type="ECO:0000313" key="2">
    <source>
        <dbReference type="Proteomes" id="UP000753908"/>
    </source>
</evidence>
<sequence length="75" mass="8361">MQVVEAVLSVSSAQLNPNNKQFLGLTFSDRFTASRTRIPTARDLEQPGCWELPCRGSTISQPHTKDSKLYHLTSV</sequence>